<dbReference type="PANTHER" id="PTHR47432:SF1">
    <property type="entry name" value="CELL WALL ASSEMBLY REGULATOR SMI1"/>
    <property type="match status" value="1"/>
</dbReference>
<evidence type="ECO:0000259" key="2">
    <source>
        <dbReference type="SMART" id="SM00860"/>
    </source>
</evidence>
<evidence type="ECO:0000313" key="4">
    <source>
        <dbReference type="Proteomes" id="UP000000707"/>
    </source>
</evidence>
<proteinExistence type="predicted"/>
<dbReference type="OrthoDB" id="2305498at2759"/>
<dbReference type="GeneID" id="18249966"/>
<keyword evidence="4" id="KW-1185">Reference proteome</keyword>
<dbReference type="SUPFAM" id="SSF160631">
    <property type="entry name" value="SMI1/KNR4-like"/>
    <property type="match status" value="1"/>
</dbReference>
<dbReference type="GO" id="GO:0070880">
    <property type="term" value="P:fungal-type cell wall beta-glucan biosynthetic process"/>
    <property type="evidence" value="ECO:0007669"/>
    <property type="project" value="TreeGrafter"/>
</dbReference>
<dbReference type="KEGG" id="cten:18249966"/>
<dbReference type="EMBL" id="GL996527">
    <property type="protein sequence ID" value="EGV62425.1"/>
    <property type="molecule type" value="Genomic_DNA"/>
</dbReference>
<dbReference type="AlphaFoldDB" id="G3B8T8"/>
<reference evidence="3 4" key="1">
    <citation type="journal article" date="2011" name="Proc. Natl. Acad. Sci. U.S.A.">
        <title>Comparative genomics of xylose-fermenting fungi for enhanced biofuel production.</title>
        <authorList>
            <person name="Wohlbach D.J."/>
            <person name="Kuo A."/>
            <person name="Sato T.K."/>
            <person name="Potts K.M."/>
            <person name="Salamov A.A."/>
            <person name="LaButti K.M."/>
            <person name="Sun H."/>
            <person name="Clum A."/>
            <person name="Pangilinan J.L."/>
            <person name="Lindquist E.A."/>
            <person name="Lucas S."/>
            <person name="Lapidus A."/>
            <person name="Jin M."/>
            <person name="Gunawan C."/>
            <person name="Balan V."/>
            <person name="Dale B.E."/>
            <person name="Jeffries T.W."/>
            <person name="Zinkel R."/>
            <person name="Barry K.W."/>
            <person name="Grigoriev I.V."/>
            <person name="Gasch A.P."/>
        </authorList>
    </citation>
    <scope>NUCLEOTIDE SEQUENCE [LARGE SCALE GENOMIC DNA]</scope>
    <source>
        <strain evidence="3">ATCC 10573</strain>
        <strain evidence="4">ATCC 10573 / BCRC 21748 / CBS 615 / JCM 9827 / NBRC 10315 / NRRL Y-1498 / VKM Y-70</strain>
    </source>
</reference>
<sequence>MKFGKKFQEFVYSLSTNDKYSEYDSTKSFNRINKPRTETETNLLSHNNGSTTFGTDHEEDSNFEKYKVDGVHEVRLAWRHIKNWVSKYSPDLNSSLQKACTDDDLSDFQKDLNIKLPNCVLEFYKLTDGQYSDDYDKVGGLFFGLKLMPLDDIMVMTEHWRKVAKKVTSEMSQLDTSGTLKQLPKLGNYRFSNSSIDLINVNDNPDASRISLQSVESDHKHKQTVSKYPSQKAIPPGCIHPIFAHPMWIPMITDDVGNCIGLDLAPPATGNGKWGQIILFGREFDTKFLVADNWGDFLLLFANDLEMGNWDISAPEKNNYGDLMIGNEGDLIYVDKETKKEMSYLTVLKKRCIAKWVESLDKDEMDSGVKKLVQDLKSNPDSILNIKNLNDNSIDEFINNNLNLVGGVIEPEMGEEPTEPKEPKALPEQPKTLPEEPKALPEIIQKLPKNLPAVPKASKSDNRQPSYSNSDVFAYSEGKTLEDVEL</sequence>
<dbReference type="GO" id="GO:0043332">
    <property type="term" value="C:mating projection tip"/>
    <property type="evidence" value="ECO:0007669"/>
    <property type="project" value="TreeGrafter"/>
</dbReference>
<accession>G3B8T8</accession>
<protein>
    <submittedName>
        <fullName evidence="3">Cell wall assembly and cell proliferation coordinating protein</fullName>
    </submittedName>
</protein>
<dbReference type="PANTHER" id="PTHR47432">
    <property type="entry name" value="CELL WALL ASSEMBLY REGULATOR SMI1"/>
    <property type="match status" value="1"/>
</dbReference>
<gene>
    <name evidence="3" type="ORF">CANTEDRAFT_136363</name>
</gene>
<dbReference type="HOGENOM" id="CLU_027501_0_0_1"/>
<feature type="region of interest" description="Disordered" evidence="1">
    <location>
        <begin position="411"/>
        <end position="486"/>
    </location>
</feature>
<dbReference type="InterPro" id="IPR051873">
    <property type="entry name" value="KNR4/SMI1_regulator"/>
</dbReference>
<dbReference type="SMART" id="SM00860">
    <property type="entry name" value="SMI1_KNR4"/>
    <property type="match status" value="1"/>
</dbReference>
<dbReference type="eggNOG" id="ENOG502QTAZ">
    <property type="taxonomic scope" value="Eukaryota"/>
</dbReference>
<dbReference type="Gene3D" id="3.40.1580.10">
    <property type="entry name" value="SMI1/KNR4-like"/>
    <property type="match status" value="1"/>
</dbReference>
<dbReference type="EMBL" id="GL996527">
    <property type="protein sequence ID" value="EGV62424.1"/>
    <property type="molecule type" value="Genomic_DNA"/>
</dbReference>
<feature type="region of interest" description="Disordered" evidence="1">
    <location>
        <begin position="35"/>
        <end position="56"/>
    </location>
</feature>
<evidence type="ECO:0000313" key="3">
    <source>
        <dbReference type="EMBL" id="EGV62425.1"/>
    </source>
</evidence>
<organism evidence="4">
    <name type="scientific">Candida tenuis (strain ATCC 10573 / BCRC 21748 / CBS 615 / JCM 9827 / NBRC 10315 / NRRL Y-1498 / VKM Y-70)</name>
    <name type="common">Yeast</name>
    <name type="synonym">Yamadazyma tenuis</name>
    <dbReference type="NCBI Taxonomy" id="590646"/>
    <lineage>
        <taxon>Eukaryota</taxon>
        <taxon>Fungi</taxon>
        <taxon>Dikarya</taxon>
        <taxon>Ascomycota</taxon>
        <taxon>Saccharomycotina</taxon>
        <taxon>Pichiomycetes</taxon>
        <taxon>Debaryomycetaceae</taxon>
        <taxon>Yamadazyma</taxon>
    </lineage>
</organism>
<dbReference type="InterPro" id="IPR037883">
    <property type="entry name" value="Knr4/Smi1-like_sf"/>
</dbReference>
<feature type="domain" description="Knr4/Smi1-like" evidence="2">
    <location>
        <begin position="99"/>
        <end position="300"/>
    </location>
</feature>
<dbReference type="Proteomes" id="UP000000707">
    <property type="component" value="Unassembled WGS sequence"/>
</dbReference>
<dbReference type="Pfam" id="PF09346">
    <property type="entry name" value="SMI1_KNR4"/>
    <property type="match status" value="1"/>
</dbReference>
<name>G3B8T8_CANTC</name>
<dbReference type="InterPro" id="IPR018958">
    <property type="entry name" value="Knr4/Smi1-like_dom"/>
</dbReference>
<evidence type="ECO:0000256" key="1">
    <source>
        <dbReference type="SAM" id="MobiDB-lite"/>
    </source>
</evidence>
<feature type="compositionally biased region" description="Polar residues" evidence="1">
    <location>
        <begin position="40"/>
        <end position="54"/>
    </location>
</feature>
<dbReference type="STRING" id="590646.G3B8T8"/>